<protein>
    <submittedName>
        <fullName evidence="1">Uncharacterized protein</fullName>
    </submittedName>
</protein>
<proteinExistence type="predicted"/>
<reference evidence="1 2" key="1">
    <citation type="submission" date="2014-08" db="EMBL/GenBank/DDBJ databases">
        <title>Comparative genomics of the Paenibacillus odorifer group.</title>
        <authorList>
            <person name="den Bakker H.C."/>
            <person name="Tsai Y.-C."/>
            <person name="Martin N."/>
            <person name="Korlach J."/>
            <person name="Wiedmann M."/>
        </authorList>
    </citation>
    <scope>NUCLEOTIDE SEQUENCE [LARGE SCALE GENOMIC DNA]</scope>
    <source>
        <strain evidence="1 2">DSM 1735</strain>
    </source>
</reference>
<dbReference type="AlphaFoldDB" id="A0A089J0Q1"/>
<evidence type="ECO:0000313" key="2">
    <source>
        <dbReference type="Proteomes" id="UP000029409"/>
    </source>
</evidence>
<keyword evidence="2" id="KW-1185">Reference proteome</keyword>
<name>A0A089J0Q1_PAEDU</name>
<dbReference type="Proteomes" id="UP000029409">
    <property type="component" value="Chromosome"/>
</dbReference>
<accession>A0A089J0Q1</accession>
<gene>
    <name evidence="1" type="ORF">PDUR_24990</name>
</gene>
<organism evidence="1 2">
    <name type="scientific">Paenibacillus durus</name>
    <name type="common">Paenibacillus azotofixans</name>
    <dbReference type="NCBI Taxonomy" id="44251"/>
    <lineage>
        <taxon>Bacteria</taxon>
        <taxon>Bacillati</taxon>
        <taxon>Bacillota</taxon>
        <taxon>Bacilli</taxon>
        <taxon>Bacillales</taxon>
        <taxon>Paenibacillaceae</taxon>
        <taxon>Paenibacillus</taxon>
    </lineage>
</organism>
<dbReference type="KEGG" id="pdu:PDUR_24990"/>
<dbReference type="EMBL" id="CP009288">
    <property type="protein sequence ID" value="AIQ14769.1"/>
    <property type="molecule type" value="Genomic_DNA"/>
</dbReference>
<evidence type="ECO:0000313" key="1">
    <source>
        <dbReference type="EMBL" id="AIQ14769.1"/>
    </source>
</evidence>
<sequence length="86" mass="9958">MRARLFAHAFIAAHRMGHRVRLFRRNRRFFPVNLQVLLVSLVRKEEDGTTCHCSGGTGGFPENLQVFLMNFAREDEKVANVHLFES</sequence>